<evidence type="ECO:0000256" key="2">
    <source>
        <dbReference type="SAM" id="SignalP"/>
    </source>
</evidence>
<dbReference type="PROSITE" id="PS51257">
    <property type="entry name" value="PROKAR_LIPOPROTEIN"/>
    <property type="match status" value="1"/>
</dbReference>
<evidence type="ECO:0000313" key="4">
    <source>
        <dbReference type="Proteomes" id="UP000660047"/>
    </source>
</evidence>
<comment type="caution">
    <text evidence="3">The sequence shown here is derived from an EMBL/GenBank/DDBJ whole genome shotgun (WGS) entry which is preliminary data.</text>
</comment>
<evidence type="ECO:0000313" key="3">
    <source>
        <dbReference type="EMBL" id="GFO93722.1"/>
    </source>
</evidence>
<dbReference type="RefSeq" id="WP_055223327.1">
    <property type="nucleotide sequence ID" value="NZ_BLYL01000003.1"/>
</dbReference>
<dbReference type="Proteomes" id="UP000660047">
    <property type="component" value="Unassembled WGS sequence"/>
</dbReference>
<keyword evidence="2" id="KW-0732">Signal</keyword>
<organism evidence="3 4">
    <name type="scientific">Coprococcus eutactus</name>
    <dbReference type="NCBI Taxonomy" id="33043"/>
    <lineage>
        <taxon>Bacteria</taxon>
        <taxon>Bacillati</taxon>
        <taxon>Bacillota</taxon>
        <taxon>Clostridia</taxon>
        <taxon>Lachnospirales</taxon>
        <taxon>Lachnospiraceae</taxon>
        <taxon>Coprococcus</taxon>
    </lineage>
</organism>
<feature type="chain" id="PRO_5042606447" description="Ubiquinone biosynthesis protein" evidence="2">
    <location>
        <begin position="27"/>
        <end position="182"/>
    </location>
</feature>
<dbReference type="AlphaFoldDB" id="A0AAI9NXM7"/>
<evidence type="ECO:0008006" key="5">
    <source>
        <dbReference type="Google" id="ProtNLM"/>
    </source>
</evidence>
<reference evidence="3" key="1">
    <citation type="submission" date="2020-06" db="EMBL/GenBank/DDBJ databases">
        <title>Characterization of fructooligosaccharide metabolism and fructooligosaccharide-degrading enzymes in human commensal butyrate producers.</title>
        <authorList>
            <person name="Tanno H."/>
            <person name="Fujii T."/>
            <person name="Hirano K."/>
            <person name="Maeno S."/>
            <person name="Tonozuka T."/>
            <person name="Sakamoto M."/>
            <person name="Ohkuma M."/>
            <person name="Tochio T."/>
            <person name="Endo A."/>
        </authorList>
    </citation>
    <scope>NUCLEOTIDE SEQUENCE</scope>
    <source>
        <strain evidence="3">JCM 31265</strain>
    </source>
</reference>
<feature type="region of interest" description="Disordered" evidence="1">
    <location>
        <begin position="29"/>
        <end position="63"/>
    </location>
</feature>
<protein>
    <recommendedName>
        <fullName evidence="5">Ubiquinone biosynthesis protein</fullName>
    </recommendedName>
</protein>
<dbReference type="EMBL" id="BLYL01000003">
    <property type="protein sequence ID" value="GFO93722.1"/>
    <property type="molecule type" value="Genomic_DNA"/>
</dbReference>
<feature type="compositionally biased region" description="Low complexity" evidence="1">
    <location>
        <begin position="29"/>
        <end position="45"/>
    </location>
</feature>
<gene>
    <name evidence="3" type="ORF">COEU31_07680</name>
</gene>
<name>A0AAI9NXM7_9FIRM</name>
<accession>A0AAI9NXM7</accession>
<evidence type="ECO:0000256" key="1">
    <source>
        <dbReference type="SAM" id="MobiDB-lite"/>
    </source>
</evidence>
<sequence length="182" mass="19151">MKKYFLLVTCMTLTMILFCGCGNSNGASSTGSSSAASTQTTSEAQNGNSSEGNSTDSSDKGVVGGAADAVKDVADGVADGVKDVADGVGNTVSGIFGSFDDAQDWFMDQLPAGDGRFEVANSDKDLTEFSVGKTGYHIELHDNNKEGDTKVGDFYIDSSDGKVYRSDEHGKTFAEYDFSDYK</sequence>
<proteinExistence type="predicted"/>
<feature type="signal peptide" evidence="2">
    <location>
        <begin position="1"/>
        <end position="26"/>
    </location>
</feature>
<feature type="compositionally biased region" description="Polar residues" evidence="1">
    <location>
        <begin position="46"/>
        <end position="56"/>
    </location>
</feature>